<accession>A0A087QS19</accession>
<reference evidence="1 2" key="1">
    <citation type="submission" date="2014-04" db="EMBL/GenBank/DDBJ databases">
        <title>Genome evolution of avian class.</title>
        <authorList>
            <person name="Zhang G."/>
            <person name="Li C."/>
        </authorList>
    </citation>
    <scope>NUCLEOTIDE SEQUENCE [LARGE SCALE GENOMIC DNA]</scope>
    <source>
        <strain evidence="1">BGI_AS27</strain>
    </source>
</reference>
<dbReference type="EMBL" id="KL225851">
    <property type="protein sequence ID" value="KFM04023.1"/>
    <property type="molecule type" value="Genomic_DNA"/>
</dbReference>
<protein>
    <submittedName>
        <fullName evidence="1">Uncharacterized protein</fullName>
    </submittedName>
</protein>
<keyword evidence="2" id="KW-1185">Reference proteome</keyword>
<organism evidence="1 2">
    <name type="scientific">Aptenodytes forsteri</name>
    <name type="common">Emperor penguin</name>
    <dbReference type="NCBI Taxonomy" id="9233"/>
    <lineage>
        <taxon>Eukaryota</taxon>
        <taxon>Metazoa</taxon>
        <taxon>Chordata</taxon>
        <taxon>Craniata</taxon>
        <taxon>Vertebrata</taxon>
        <taxon>Euteleostomi</taxon>
        <taxon>Archelosauria</taxon>
        <taxon>Archosauria</taxon>
        <taxon>Dinosauria</taxon>
        <taxon>Saurischia</taxon>
        <taxon>Theropoda</taxon>
        <taxon>Coelurosauria</taxon>
        <taxon>Aves</taxon>
        <taxon>Neognathae</taxon>
        <taxon>Neoaves</taxon>
        <taxon>Aequornithes</taxon>
        <taxon>Sphenisciformes</taxon>
        <taxon>Spheniscidae</taxon>
        <taxon>Aptenodytes</taxon>
    </lineage>
</organism>
<sequence length="74" mass="8342">MKFQECHSEVMRHGQKIYPSHHRIEMAVEIASLKCQHSSINQSSTRKNSDSTTGRLLWDLLMGIGNSSSNVVLT</sequence>
<dbReference type="AlphaFoldDB" id="A0A087QS19"/>
<proteinExistence type="predicted"/>
<evidence type="ECO:0000313" key="1">
    <source>
        <dbReference type="EMBL" id="KFM04023.1"/>
    </source>
</evidence>
<gene>
    <name evidence="1" type="ORF">AS27_03228</name>
</gene>
<evidence type="ECO:0000313" key="2">
    <source>
        <dbReference type="Proteomes" id="UP000053286"/>
    </source>
</evidence>
<dbReference type="Proteomes" id="UP000053286">
    <property type="component" value="Unassembled WGS sequence"/>
</dbReference>
<name>A0A087QS19_APTFO</name>